<organism evidence="9 18">
    <name type="scientific">Rotaria magnacalcarata</name>
    <dbReference type="NCBI Taxonomy" id="392030"/>
    <lineage>
        <taxon>Eukaryota</taxon>
        <taxon>Metazoa</taxon>
        <taxon>Spiralia</taxon>
        <taxon>Gnathifera</taxon>
        <taxon>Rotifera</taxon>
        <taxon>Eurotatoria</taxon>
        <taxon>Bdelloidea</taxon>
        <taxon>Philodinida</taxon>
        <taxon>Philodinidae</taxon>
        <taxon>Rotaria</taxon>
    </lineage>
</organism>
<evidence type="ECO:0000256" key="6">
    <source>
        <dbReference type="PROSITE-ProRule" id="PRU00331"/>
    </source>
</evidence>
<evidence type="ECO:0000256" key="2">
    <source>
        <dbReference type="ARBA" id="ARBA00012759"/>
    </source>
</evidence>
<comment type="catalytic activity">
    <reaction evidence="1">
        <text>Thiol-dependent hydrolysis of ester, thioester, amide, peptide and isopeptide bonds formed by the C-terminal Gly of ubiquitin (a 76-residue protein attached to proteins as an intracellular targeting signal).</text>
        <dbReference type="EC" id="3.4.19.12"/>
    </reaction>
</comment>
<dbReference type="EMBL" id="CAJNOV010008565">
    <property type="protein sequence ID" value="CAF1327493.1"/>
    <property type="molecule type" value="Genomic_DNA"/>
</dbReference>
<dbReference type="Proteomes" id="UP000676336">
    <property type="component" value="Unassembled WGS sequence"/>
</dbReference>
<evidence type="ECO:0000256" key="7">
    <source>
        <dbReference type="SAM" id="MobiDB-lite"/>
    </source>
</evidence>
<dbReference type="InterPro" id="IPR040053">
    <property type="entry name" value="JOSD1/2"/>
</dbReference>
<name>A0A815FEG7_9BILA</name>
<dbReference type="EMBL" id="CAJOBG010003347">
    <property type="protein sequence ID" value="CAF4058350.1"/>
    <property type="molecule type" value="Genomic_DNA"/>
</dbReference>
<dbReference type="Proteomes" id="UP000663855">
    <property type="component" value="Unassembled WGS sequence"/>
</dbReference>
<dbReference type="EMBL" id="CAJNOW010019060">
    <property type="protein sequence ID" value="CAF1670304.1"/>
    <property type="molecule type" value="Genomic_DNA"/>
</dbReference>
<evidence type="ECO:0000313" key="19">
    <source>
        <dbReference type="Proteomes" id="UP000663866"/>
    </source>
</evidence>
<dbReference type="CDD" id="cd14273">
    <property type="entry name" value="UBA_TAP-C_like"/>
    <property type="match status" value="1"/>
</dbReference>
<evidence type="ECO:0000256" key="4">
    <source>
        <dbReference type="ARBA" id="ARBA00022786"/>
    </source>
</evidence>
<protein>
    <recommendedName>
        <fullName evidence="2">ubiquitinyl hydrolase 1</fullName>
        <ecNumber evidence="2">3.4.19.12</ecNumber>
    </recommendedName>
</protein>
<dbReference type="Gene3D" id="1.10.8.10">
    <property type="entry name" value="DNA helicase RuvA subunit, C-terminal domain"/>
    <property type="match status" value="1"/>
</dbReference>
<feature type="active site" evidence="6">
    <location>
        <position position="161"/>
    </location>
</feature>
<keyword evidence="3" id="KW-0645">Protease</keyword>
<dbReference type="GO" id="GO:0016579">
    <property type="term" value="P:protein deubiquitination"/>
    <property type="evidence" value="ECO:0007669"/>
    <property type="project" value="InterPro"/>
</dbReference>
<evidence type="ECO:0000256" key="5">
    <source>
        <dbReference type="ARBA" id="ARBA00022801"/>
    </source>
</evidence>
<dbReference type="Gene3D" id="3.90.70.40">
    <property type="match status" value="1"/>
</dbReference>
<dbReference type="PANTHER" id="PTHR13291:SF0">
    <property type="entry name" value="JOSEPHIN-LIKE PROTEIN"/>
    <property type="match status" value="1"/>
</dbReference>
<dbReference type="EMBL" id="CAJNRF010013338">
    <property type="protein sequence ID" value="CAF2147641.1"/>
    <property type="molecule type" value="Genomic_DNA"/>
</dbReference>
<dbReference type="EMBL" id="CAJOBI010001467">
    <property type="protein sequence ID" value="CAF3882891.1"/>
    <property type="molecule type" value="Genomic_DNA"/>
</dbReference>
<dbReference type="GO" id="GO:0004843">
    <property type="term" value="F:cysteine-type deubiquitinase activity"/>
    <property type="evidence" value="ECO:0007669"/>
    <property type="project" value="UniProtKB-EC"/>
</dbReference>
<dbReference type="OrthoDB" id="422700at2759"/>
<gene>
    <name evidence="15" type="ORF">BYL167_LOCUS12408</name>
    <name evidence="9" type="ORF">CJN711_LOCUS18257</name>
    <name evidence="10" type="ORF">KQP761_LOCUS34120</name>
    <name evidence="13" type="ORF">MBJ925_LOCUS38105</name>
    <name evidence="16" type="ORF">OVN521_LOCUS18438</name>
    <name evidence="14" type="ORF">SMN809_LOCUS5704</name>
    <name evidence="17" type="ORF">UXM345_LOCUS25777</name>
    <name evidence="12" type="ORF">WKI299_LOCUS29626</name>
    <name evidence="11" type="ORF">XDN619_LOCUS5443</name>
</gene>
<evidence type="ECO:0000313" key="16">
    <source>
        <dbReference type="EMBL" id="CAF4058350.1"/>
    </source>
</evidence>
<evidence type="ECO:0000313" key="11">
    <source>
        <dbReference type="EMBL" id="CAF2033468.1"/>
    </source>
</evidence>
<dbReference type="EMBL" id="CAJNRE010021252">
    <property type="protein sequence ID" value="CAF2254532.1"/>
    <property type="molecule type" value="Genomic_DNA"/>
</dbReference>
<accession>A0A815FEG7</accession>
<keyword evidence="4" id="KW-0833">Ubl conjugation pathway</keyword>
<dbReference type="PROSITE" id="PS50957">
    <property type="entry name" value="JOSEPHIN"/>
    <property type="match status" value="1"/>
</dbReference>
<feature type="active site" evidence="6">
    <location>
        <position position="251"/>
    </location>
</feature>
<dbReference type="GO" id="GO:0006508">
    <property type="term" value="P:proteolysis"/>
    <property type="evidence" value="ECO:0007669"/>
    <property type="project" value="UniProtKB-KW"/>
</dbReference>
<evidence type="ECO:0000313" key="13">
    <source>
        <dbReference type="EMBL" id="CAF2254532.1"/>
    </source>
</evidence>
<feature type="region of interest" description="Disordered" evidence="7">
    <location>
        <begin position="54"/>
        <end position="86"/>
    </location>
</feature>
<evidence type="ECO:0000313" key="15">
    <source>
        <dbReference type="EMBL" id="CAF3977176.1"/>
    </source>
</evidence>
<feature type="active site" evidence="6">
    <location>
        <position position="266"/>
    </location>
</feature>
<dbReference type="InterPro" id="IPR006155">
    <property type="entry name" value="Josephin"/>
</dbReference>
<feature type="domain" description="Josephin" evidence="8">
    <location>
        <begin position="148"/>
        <end position="307"/>
    </location>
</feature>
<reference evidence="9" key="1">
    <citation type="submission" date="2021-02" db="EMBL/GenBank/DDBJ databases">
        <authorList>
            <person name="Nowell W R."/>
        </authorList>
    </citation>
    <scope>NUCLEOTIDE SEQUENCE</scope>
</reference>
<dbReference type="Proteomes" id="UP000663866">
    <property type="component" value="Unassembled WGS sequence"/>
</dbReference>
<dbReference type="EC" id="3.4.19.12" evidence="2"/>
<comment type="caution">
    <text evidence="9">The sequence shown here is derived from an EMBL/GenBank/DDBJ whole genome shotgun (WGS) entry which is preliminary data.</text>
</comment>
<keyword evidence="5 6" id="KW-0378">Hydrolase</keyword>
<dbReference type="Proteomes" id="UP000681967">
    <property type="component" value="Unassembled WGS sequence"/>
</dbReference>
<dbReference type="Proteomes" id="UP000663824">
    <property type="component" value="Unassembled WGS sequence"/>
</dbReference>
<feature type="compositionally biased region" description="Polar residues" evidence="7">
    <location>
        <begin position="126"/>
        <end position="136"/>
    </location>
</feature>
<feature type="compositionally biased region" description="Polar residues" evidence="7">
    <location>
        <begin position="76"/>
        <end position="85"/>
    </location>
</feature>
<evidence type="ECO:0000259" key="8">
    <source>
        <dbReference type="PROSITE" id="PS50957"/>
    </source>
</evidence>
<dbReference type="Proteomes" id="UP000663842">
    <property type="component" value="Unassembled WGS sequence"/>
</dbReference>
<keyword evidence="19" id="KW-1185">Reference proteome</keyword>
<feature type="region of interest" description="Disordered" evidence="7">
    <location>
        <begin position="121"/>
        <end position="149"/>
    </location>
</feature>
<evidence type="ECO:0000313" key="10">
    <source>
        <dbReference type="EMBL" id="CAF1670304.1"/>
    </source>
</evidence>
<evidence type="ECO:0000313" key="14">
    <source>
        <dbReference type="EMBL" id="CAF3882891.1"/>
    </source>
</evidence>
<feature type="compositionally biased region" description="Basic and acidic residues" evidence="7">
    <location>
        <begin position="137"/>
        <end position="149"/>
    </location>
</feature>
<dbReference type="EMBL" id="CAJOBF010005062">
    <property type="protein sequence ID" value="CAF4162467.1"/>
    <property type="molecule type" value="Genomic_DNA"/>
</dbReference>
<dbReference type="Pfam" id="PF02099">
    <property type="entry name" value="Josephin"/>
    <property type="match status" value="1"/>
</dbReference>
<proteinExistence type="predicted"/>
<evidence type="ECO:0000313" key="17">
    <source>
        <dbReference type="EMBL" id="CAF4162467.1"/>
    </source>
</evidence>
<dbReference type="PANTHER" id="PTHR13291">
    <property type="entry name" value="JOSEPHIN 1, 2"/>
    <property type="match status" value="1"/>
</dbReference>
<dbReference type="Proteomes" id="UP000663887">
    <property type="component" value="Unassembled WGS sequence"/>
</dbReference>
<dbReference type="Proteomes" id="UP000663856">
    <property type="component" value="Unassembled WGS sequence"/>
</dbReference>
<evidence type="ECO:0000256" key="3">
    <source>
        <dbReference type="ARBA" id="ARBA00022670"/>
    </source>
</evidence>
<dbReference type="AlphaFoldDB" id="A0A815FEG7"/>
<dbReference type="Proteomes" id="UP000663834">
    <property type="component" value="Unassembled WGS sequence"/>
</dbReference>
<dbReference type="EMBL" id="CAJNRG010001457">
    <property type="protein sequence ID" value="CAF2033468.1"/>
    <property type="molecule type" value="Genomic_DNA"/>
</dbReference>
<evidence type="ECO:0000313" key="18">
    <source>
        <dbReference type="Proteomes" id="UP000663855"/>
    </source>
</evidence>
<evidence type="ECO:0000313" key="9">
    <source>
        <dbReference type="EMBL" id="CAF1327493.1"/>
    </source>
</evidence>
<dbReference type="EMBL" id="CAJOBH010004077">
    <property type="protein sequence ID" value="CAF3977176.1"/>
    <property type="molecule type" value="Genomic_DNA"/>
</dbReference>
<sequence length="307" mass="36447">MSASLSASSKTQSRDSILNIFHEVTGMNFEDGIHFLNQYNWKLQDILEDFHKGKEFKKKSNQNSNEKNVENRREPTNTQNPNLGSFYTKRGEQQQFTEDYDHYFAELLQRFGDTDELARKNRTHSQHYQQIPQTQKLQEKPSKDKSKNEEIYHEKQELLRCGIHSLNNLFQIPHLFTHEHLDSIVREFDNRHNNNDYGVLWIGDYDLRILIEAINRCGHLVRQINFYNGEPLQNLPWDSYFGLLINLNGAHWFTIKNLNEIYYNLDSTFTKPLKIGLKNDLVKYLIGFIQNFTNVYIFTVLKQTYRS</sequence>
<evidence type="ECO:0000313" key="12">
    <source>
        <dbReference type="EMBL" id="CAF2147641.1"/>
    </source>
</evidence>
<dbReference type="SMART" id="SM01246">
    <property type="entry name" value="Josephin"/>
    <property type="match status" value="1"/>
</dbReference>
<evidence type="ECO:0000256" key="1">
    <source>
        <dbReference type="ARBA" id="ARBA00000707"/>
    </source>
</evidence>